<feature type="domain" description="Expansin-like EG45" evidence="8">
    <location>
        <begin position="102"/>
        <end position="206"/>
    </location>
</feature>
<dbReference type="InterPro" id="IPR036749">
    <property type="entry name" value="Expansin_CBD_sf"/>
</dbReference>
<keyword evidence="5" id="KW-0961">Cell wall biogenesis/degradation</keyword>
<dbReference type="PROSITE" id="PS50842">
    <property type="entry name" value="EXPANSIN_EG45"/>
    <property type="match status" value="1"/>
</dbReference>
<dbReference type="PANTHER" id="PTHR31692">
    <property type="entry name" value="EXPANSIN-B3"/>
    <property type="match status" value="1"/>
</dbReference>
<comment type="subcellular location">
    <subcellularLocation>
        <location evidence="1">Secreted</location>
        <location evidence="1">Cell wall</location>
    </subcellularLocation>
</comment>
<feature type="region of interest" description="Disordered" evidence="7">
    <location>
        <begin position="24"/>
        <end position="47"/>
    </location>
</feature>
<dbReference type="AlphaFoldDB" id="A0ABC8XRA0"/>
<reference evidence="11" key="1">
    <citation type="submission" date="2024-06" db="EMBL/GenBank/DDBJ databases">
        <authorList>
            <person name="Ryan C."/>
        </authorList>
    </citation>
    <scope>NUCLEOTIDE SEQUENCE [LARGE SCALE GENOMIC DNA]</scope>
</reference>
<evidence type="ECO:0000256" key="5">
    <source>
        <dbReference type="ARBA" id="ARBA00023316"/>
    </source>
</evidence>
<comment type="similarity">
    <text evidence="6">Belongs to the expansin family.</text>
</comment>
<dbReference type="Gene3D" id="2.60.40.760">
    <property type="entry name" value="Expansin, cellulose-binding-like domain"/>
    <property type="match status" value="1"/>
</dbReference>
<dbReference type="SUPFAM" id="SSF49590">
    <property type="entry name" value="PHL pollen allergen"/>
    <property type="match status" value="1"/>
</dbReference>
<dbReference type="InterPro" id="IPR007112">
    <property type="entry name" value="Expansin/allergen_DPBB_dom"/>
</dbReference>
<dbReference type="InterPro" id="IPR009009">
    <property type="entry name" value="RlpA-like_DPBB"/>
</dbReference>
<dbReference type="InterPro" id="IPR007117">
    <property type="entry name" value="Expansin_CBD"/>
</dbReference>
<evidence type="ECO:0000256" key="4">
    <source>
        <dbReference type="ARBA" id="ARBA00023180"/>
    </source>
</evidence>
<evidence type="ECO:0000259" key="9">
    <source>
        <dbReference type="PROSITE" id="PS50843"/>
    </source>
</evidence>
<dbReference type="PROSITE" id="PS50843">
    <property type="entry name" value="EXPANSIN_CBD"/>
    <property type="match status" value="1"/>
</dbReference>
<sequence length="324" mass="34835">MSTSTSGPSAQPQRWRCIKAVVKQKDPPLASEPSNQGTIEPDPLRSASEGNEMMAVPVVPVRLASLLLLLLVPLLPLLASACDRCVHHSKAAHYASSLTLSGGSCGYGAEAASMGGGFLAAASPALYRAGVGCGACFQVRCTDRELCAASGARVVVTDRARTNRTDLVLSSPAFAAMARPGMAARLAKRRAVDVEYKRVPCDYKHRNLSVRVEEKSRAPSELTIRFLYQGGQTDIVAVDVAQVGSSNWKFMTRDYGPAWSTTQAPPGPLQLRVVVTGGYDGKWVWADREVLPARWRAGEVYDTGVQIADIAQEGCFPCDTHQWE</sequence>
<dbReference type="Gene3D" id="2.40.40.10">
    <property type="entry name" value="RlpA-like domain"/>
    <property type="match status" value="1"/>
</dbReference>
<dbReference type="EMBL" id="OZ075125">
    <property type="protein sequence ID" value="CAL4928880.1"/>
    <property type="molecule type" value="Genomic_DNA"/>
</dbReference>
<dbReference type="PANTHER" id="PTHR31692:SF128">
    <property type="entry name" value="EXPANSIN-LIKE A1"/>
    <property type="match status" value="1"/>
</dbReference>
<gene>
    <name evidence="10" type="ORF">URODEC1_LOCUS25468</name>
</gene>
<keyword evidence="2" id="KW-0134">Cell wall</keyword>
<reference evidence="10 11" key="2">
    <citation type="submission" date="2024-10" db="EMBL/GenBank/DDBJ databases">
        <authorList>
            <person name="Ryan C."/>
        </authorList>
    </citation>
    <scope>NUCLEOTIDE SEQUENCE [LARGE SCALE GENOMIC DNA]</scope>
</reference>
<dbReference type="Proteomes" id="UP001497457">
    <property type="component" value="Chromosome 15b"/>
</dbReference>
<keyword evidence="11" id="KW-1185">Reference proteome</keyword>
<keyword evidence="4" id="KW-0325">Glycoprotein</keyword>
<dbReference type="Pfam" id="PF03330">
    <property type="entry name" value="DPBB_1"/>
    <property type="match status" value="1"/>
</dbReference>
<dbReference type="Pfam" id="PF01357">
    <property type="entry name" value="Expansin_C"/>
    <property type="match status" value="1"/>
</dbReference>
<evidence type="ECO:0000313" key="11">
    <source>
        <dbReference type="Proteomes" id="UP001497457"/>
    </source>
</evidence>
<feature type="domain" description="Expansin-like CBD" evidence="9">
    <location>
        <begin position="220"/>
        <end position="303"/>
    </location>
</feature>
<evidence type="ECO:0000256" key="1">
    <source>
        <dbReference type="ARBA" id="ARBA00004191"/>
    </source>
</evidence>
<keyword evidence="3" id="KW-0964">Secreted</keyword>
<dbReference type="InterPro" id="IPR007118">
    <property type="entry name" value="Expan_Lol_pI"/>
</dbReference>
<evidence type="ECO:0000256" key="6">
    <source>
        <dbReference type="RuleBase" id="RU003460"/>
    </source>
</evidence>
<dbReference type="PRINTS" id="PR01225">
    <property type="entry name" value="EXPANSNFAMLY"/>
</dbReference>
<dbReference type="CDD" id="cd22276">
    <property type="entry name" value="DPBB_EXLA_N"/>
    <property type="match status" value="1"/>
</dbReference>
<evidence type="ECO:0000259" key="8">
    <source>
        <dbReference type="PROSITE" id="PS50842"/>
    </source>
</evidence>
<evidence type="ECO:0000256" key="2">
    <source>
        <dbReference type="ARBA" id="ARBA00022512"/>
    </source>
</evidence>
<evidence type="ECO:0008006" key="12">
    <source>
        <dbReference type="Google" id="ProtNLM"/>
    </source>
</evidence>
<organism evidence="10 11">
    <name type="scientific">Urochloa decumbens</name>
    <dbReference type="NCBI Taxonomy" id="240449"/>
    <lineage>
        <taxon>Eukaryota</taxon>
        <taxon>Viridiplantae</taxon>
        <taxon>Streptophyta</taxon>
        <taxon>Embryophyta</taxon>
        <taxon>Tracheophyta</taxon>
        <taxon>Spermatophyta</taxon>
        <taxon>Magnoliopsida</taxon>
        <taxon>Liliopsida</taxon>
        <taxon>Poales</taxon>
        <taxon>Poaceae</taxon>
        <taxon>PACMAD clade</taxon>
        <taxon>Panicoideae</taxon>
        <taxon>Panicodae</taxon>
        <taxon>Paniceae</taxon>
        <taxon>Melinidinae</taxon>
        <taxon>Urochloa</taxon>
    </lineage>
</organism>
<dbReference type="SUPFAM" id="SSF50685">
    <property type="entry name" value="Barwin-like endoglucanases"/>
    <property type="match status" value="1"/>
</dbReference>
<dbReference type="GO" id="GO:0071555">
    <property type="term" value="P:cell wall organization"/>
    <property type="evidence" value="ECO:0007669"/>
    <property type="project" value="UniProtKB-KW"/>
</dbReference>
<evidence type="ECO:0000256" key="3">
    <source>
        <dbReference type="ARBA" id="ARBA00022525"/>
    </source>
</evidence>
<evidence type="ECO:0000256" key="7">
    <source>
        <dbReference type="SAM" id="MobiDB-lite"/>
    </source>
</evidence>
<dbReference type="InterPro" id="IPR036908">
    <property type="entry name" value="RlpA-like_sf"/>
</dbReference>
<name>A0ABC8XRA0_9POAL</name>
<accession>A0ABC8XRA0</accession>
<protein>
    <recommendedName>
        <fullName evidence="12">Expansin-like A2</fullName>
    </recommendedName>
</protein>
<proteinExistence type="inferred from homology"/>
<evidence type="ECO:0000313" key="10">
    <source>
        <dbReference type="EMBL" id="CAL4928880.1"/>
    </source>
</evidence>